<name>A0A4Y3TVA1_9PROT</name>
<evidence type="ECO:0000313" key="2">
    <source>
        <dbReference type="Proteomes" id="UP000317730"/>
    </source>
</evidence>
<evidence type="ECO:0000313" key="1">
    <source>
        <dbReference type="EMBL" id="GEB85674.1"/>
    </source>
</evidence>
<sequence>MKISGRHYEELALTREMLTFESETVLDPQDIAKVNFAEAHRPNPAKFP</sequence>
<organism evidence="1 2">
    <name type="scientific">Acetobacter peroxydans</name>
    <dbReference type="NCBI Taxonomy" id="104098"/>
    <lineage>
        <taxon>Bacteria</taxon>
        <taxon>Pseudomonadati</taxon>
        <taxon>Pseudomonadota</taxon>
        <taxon>Alphaproteobacteria</taxon>
        <taxon>Acetobacterales</taxon>
        <taxon>Acetobacteraceae</taxon>
        <taxon>Acetobacter</taxon>
    </lineage>
</organism>
<dbReference type="EMBL" id="BJMV01000007">
    <property type="protein sequence ID" value="GEB85674.1"/>
    <property type="molecule type" value="Genomic_DNA"/>
</dbReference>
<protein>
    <submittedName>
        <fullName evidence="1">Uncharacterized protein</fullName>
    </submittedName>
</protein>
<comment type="caution">
    <text evidence="1">The sequence shown here is derived from an EMBL/GenBank/DDBJ whole genome shotgun (WGS) entry which is preliminary data.</text>
</comment>
<keyword evidence="2" id="KW-1185">Reference proteome</keyword>
<dbReference type="Proteomes" id="UP000317730">
    <property type="component" value="Unassembled WGS sequence"/>
</dbReference>
<dbReference type="AlphaFoldDB" id="A0A4Y3TVA1"/>
<gene>
    <name evidence="1" type="ORF">APE01nite_14710</name>
</gene>
<accession>A0A4Y3TVA1</accession>
<reference evidence="1 2" key="1">
    <citation type="submission" date="2019-06" db="EMBL/GenBank/DDBJ databases">
        <title>Whole genome shotgun sequence of Acetobacter peroxydans NBRC 13755.</title>
        <authorList>
            <person name="Hosoyama A."/>
            <person name="Uohara A."/>
            <person name="Ohji S."/>
            <person name="Ichikawa N."/>
        </authorList>
    </citation>
    <scope>NUCLEOTIDE SEQUENCE [LARGE SCALE GENOMIC DNA]</scope>
    <source>
        <strain evidence="1 2">NBRC 13755</strain>
    </source>
</reference>
<proteinExistence type="predicted"/>